<feature type="signal peptide" evidence="3">
    <location>
        <begin position="1"/>
        <end position="21"/>
    </location>
</feature>
<organism evidence="4 5">
    <name type="scientific">Exilibacterium tricleocarpae</name>
    <dbReference type="NCBI Taxonomy" id="2591008"/>
    <lineage>
        <taxon>Bacteria</taxon>
        <taxon>Pseudomonadati</taxon>
        <taxon>Pseudomonadota</taxon>
        <taxon>Gammaproteobacteria</taxon>
        <taxon>Cellvibrionales</taxon>
        <taxon>Cellvibrionaceae</taxon>
        <taxon>Exilibacterium</taxon>
    </lineage>
</organism>
<dbReference type="SUPFAM" id="SSF50494">
    <property type="entry name" value="Trypsin-like serine proteases"/>
    <property type="match status" value="1"/>
</dbReference>
<dbReference type="Gene3D" id="2.40.10.120">
    <property type="match status" value="1"/>
</dbReference>
<dbReference type="SUPFAM" id="SSF50156">
    <property type="entry name" value="PDZ domain-like"/>
    <property type="match status" value="1"/>
</dbReference>
<gene>
    <name evidence="4" type="ORF">FKG94_06415</name>
</gene>
<evidence type="ECO:0000256" key="1">
    <source>
        <dbReference type="ARBA" id="ARBA00022670"/>
    </source>
</evidence>
<dbReference type="InterPro" id="IPR051201">
    <property type="entry name" value="Chloro_Bact_Ser_Proteases"/>
</dbReference>
<dbReference type="GO" id="GO:0006508">
    <property type="term" value="P:proteolysis"/>
    <property type="evidence" value="ECO:0007669"/>
    <property type="project" value="UniProtKB-KW"/>
</dbReference>
<accession>A0A545U4B0</accession>
<dbReference type="InterPro" id="IPR009003">
    <property type="entry name" value="Peptidase_S1_PA"/>
</dbReference>
<dbReference type="GO" id="GO:0004252">
    <property type="term" value="F:serine-type endopeptidase activity"/>
    <property type="evidence" value="ECO:0007669"/>
    <property type="project" value="InterPro"/>
</dbReference>
<evidence type="ECO:0000313" key="4">
    <source>
        <dbReference type="EMBL" id="TQV84286.1"/>
    </source>
</evidence>
<evidence type="ECO:0000256" key="3">
    <source>
        <dbReference type="SAM" id="SignalP"/>
    </source>
</evidence>
<reference evidence="4 5" key="1">
    <citation type="submission" date="2019-06" db="EMBL/GenBank/DDBJ databases">
        <title>Whole genome sequence for Cellvibrionaceae sp. R142.</title>
        <authorList>
            <person name="Wang G."/>
        </authorList>
    </citation>
    <scope>NUCLEOTIDE SEQUENCE [LARGE SCALE GENOMIC DNA]</scope>
    <source>
        <strain evidence="4 5">R142</strain>
    </source>
</reference>
<dbReference type="Proteomes" id="UP000319732">
    <property type="component" value="Unassembled WGS sequence"/>
</dbReference>
<proteinExistence type="predicted"/>
<dbReference type="PANTHER" id="PTHR43343">
    <property type="entry name" value="PEPTIDASE S12"/>
    <property type="match status" value="1"/>
</dbReference>
<name>A0A545U4B0_9GAMM</name>
<dbReference type="InterPro" id="IPR036034">
    <property type="entry name" value="PDZ_sf"/>
</dbReference>
<evidence type="ECO:0000313" key="5">
    <source>
        <dbReference type="Proteomes" id="UP000319732"/>
    </source>
</evidence>
<keyword evidence="1 4" id="KW-0645">Protease</keyword>
<keyword evidence="5" id="KW-1185">Reference proteome</keyword>
<dbReference type="OrthoDB" id="9758917at2"/>
<dbReference type="PANTHER" id="PTHR43343:SF3">
    <property type="entry name" value="PROTEASE DO-LIKE 8, CHLOROPLASTIC"/>
    <property type="match status" value="1"/>
</dbReference>
<dbReference type="InterPro" id="IPR001940">
    <property type="entry name" value="Peptidase_S1C"/>
</dbReference>
<dbReference type="Gene3D" id="2.30.42.10">
    <property type="match status" value="1"/>
</dbReference>
<dbReference type="AlphaFoldDB" id="A0A545U4B0"/>
<evidence type="ECO:0000256" key="2">
    <source>
        <dbReference type="ARBA" id="ARBA00022801"/>
    </source>
</evidence>
<feature type="chain" id="PRO_5021924981" evidence="3">
    <location>
        <begin position="22"/>
        <end position="346"/>
    </location>
</feature>
<comment type="caution">
    <text evidence="4">The sequence shown here is derived from an EMBL/GenBank/DDBJ whole genome shotgun (WGS) entry which is preliminary data.</text>
</comment>
<dbReference type="EMBL" id="VHSG01000006">
    <property type="protein sequence ID" value="TQV84286.1"/>
    <property type="molecule type" value="Genomic_DNA"/>
</dbReference>
<sequence>MKSIGFVLLLLAFFSPRPCYATDFSKLYKKVSPSVVLIKTNRYVEKVTEKGVVQSRQGGLGSGVLIEDGFILTASHVVHIADRIEVKTVDGKIYPARTVGSIPLADLAVIRLITPLKNMPTAKIGDSDAIDIGAEVFIVGAPYGLTQTLTVGHLSGRRTSEDSTALIQTEFLQTDAPINRGNSGGPMFNTKGEVVGIVSHIRSFSGGSEGLGFAASINMVKRLLLDNPPVWTGMEFVPMSKTLADAINVPFPNGILVQQVAYGSMGDRFGLQPGRISAVIAGQNLLLGGDVIIGIGGEEVSATPDGMRRARRYAKSLKEGDTMEITVYRNGSKVQLTASKPDPTTL</sequence>
<dbReference type="Pfam" id="PF13365">
    <property type="entry name" value="Trypsin_2"/>
    <property type="match status" value="1"/>
</dbReference>
<protein>
    <submittedName>
        <fullName evidence="4">Trypsin-like serine protease</fullName>
    </submittedName>
</protein>
<dbReference type="PRINTS" id="PR00834">
    <property type="entry name" value="PROTEASES2C"/>
</dbReference>
<keyword evidence="3" id="KW-0732">Signal</keyword>
<keyword evidence="2" id="KW-0378">Hydrolase</keyword>